<dbReference type="EMBL" id="CAJNJQ010001939">
    <property type="protein sequence ID" value="CAE7155611.1"/>
    <property type="molecule type" value="Genomic_DNA"/>
</dbReference>
<dbReference type="Gene3D" id="3.40.50.12780">
    <property type="entry name" value="N-terminal domain of ligase-like"/>
    <property type="match status" value="1"/>
</dbReference>
<dbReference type="Pfam" id="PF00501">
    <property type="entry name" value="AMP-binding"/>
    <property type="match status" value="1"/>
</dbReference>
<dbReference type="InterPro" id="IPR042099">
    <property type="entry name" value="ANL_N_sf"/>
</dbReference>
<dbReference type="InterPro" id="IPR020845">
    <property type="entry name" value="AMP-binding_CS"/>
</dbReference>
<evidence type="ECO:0000313" key="3">
    <source>
        <dbReference type="Proteomes" id="UP000663827"/>
    </source>
</evidence>
<accession>A0A8H3DYZ5</accession>
<dbReference type="SUPFAM" id="SSF56801">
    <property type="entry name" value="Acetyl-CoA synthetase-like"/>
    <property type="match status" value="1"/>
</dbReference>
<organism evidence="2 3">
    <name type="scientific">Rhizoctonia solani</name>
    <dbReference type="NCBI Taxonomy" id="456999"/>
    <lineage>
        <taxon>Eukaryota</taxon>
        <taxon>Fungi</taxon>
        <taxon>Dikarya</taxon>
        <taxon>Basidiomycota</taxon>
        <taxon>Agaricomycotina</taxon>
        <taxon>Agaricomycetes</taxon>
        <taxon>Cantharellales</taxon>
        <taxon>Ceratobasidiaceae</taxon>
        <taxon>Rhizoctonia</taxon>
    </lineage>
</organism>
<evidence type="ECO:0000259" key="1">
    <source>
        <dbReference type="Pfam" id="PF00501"/>
    </source>
</evidence>
<dbReference type="Proteomes" id="UP000663827">
    <property type="component" value="Unassembled WGS sequence"/>
</dbReference>
<dbReference type="PROSITE" id="PS00455">
    <property type="entry name" value="AMP_BINDING"/>
    <property type="match status" value="1"/>
</dbReference>
<dbReference type="AlphaFoldDB" id="A0A8H3DYZ5"/>
<feature type="domain" description="AMP-dependent synthetase/ligase" evidence="1">
    <location>
        <begin position="90"/>
        <end position="369"/>
    </location>
</feature>
<protein>
    <recommendedName>
        <fullName evidence="1">AMP-dependent synthetase/ligase domain-containing protein</fullName>
    </recommendedName>
</protein>
<dbReference type="InterPro" id="IPR000873">
    <property type="entry name" value="AMP-dep_synth/lig_dom"/>
</dbReference>
<reference evidence="2" key="1">
    <citation type="submission" date="2021-01" db="EMBL/GenBank/DDBJ databases">
        <authorList>
            <person name="Kaushik A."/>
        </authorList>
    </citation>
    <scope>NUCLEOTIDE SEQUENCE</scope>
    <source>
        <strain evidence="2">AG5</strain>
    </source>
</reference>
<comment type="caution">
    <text evidence="2">The sequence shown here is derived from an EMBL/GenBank/DDBJ whole genome shotgun (WGS) entry which is preliminary data.</text>
</comment>
<name>A0A8H3DYZ5_9AGAM</name>
<sequence>MDPNPSTSLPKPYSGPNNGDPLTEDELALLLAVPRAAETTPNATLFRLPLGPDPSMGWIDATCAETHSIVARLADVWKSKLSGLLGRPDSEIGPGTTICIAIKPDFHGIFHLLAFWAIGCTAQFVSMADPSVAVEQLNESGCKVILCSGFDDDWIEARRNHFDGAIIRLPEQEQAHELVKVEKQRQGGTPPPWPVPRRPTPVLILQSSGTTGRPKLLRLSLYYYTIRHRDNCQAYLSLAHSDRTSKTPFTHPRLVPVPFYWSSTPYYIFGHLATATPMAFAYFTNILEFPPSQLFDWAIALDAGGISCTSGLVRSIPRADFESHAEFLRTLYSFSFTGSSMDNALSNMFMELKIPIINLYGSSELGRVLQASRAPYTHLRPFRNASPPLIHPISEYSPDGSRYVELWFTPEMSPRLAHHVAHSGVPVKLEPFPGDGPHKGELAVNLEDIFQERVTRDASGSVIDTVYIHVGRHSDQVRLGAGGVGSVDAALYEAMFGSEINSRLGRSKSCPWTLDGVQLFGNNLSCTALVIQLCLDQNRLSRAPDSSKNFPVQDLYDSIEKTNDALELTGRRRVHTMMRTLIVSSDGTFVHGPGSERLVGLCALLSLTHKRTPKRWKNVCKFKPWLDGLDFSEA</sequence>
<proteinExistence type="predicted"/>
<gene>
    <name evidence="2" type="ORF">RDB_LOCUS93580</name>
</gene>
<evidence type="ECO:0000313" key="2">
    <source>
        <dbReference type="EMBL" id="CAE7155611.1"/>
    </source>
</evidence>